<dbReference type="Proteomes" id="UP001179600">
    <property type="component" value="Chromosome"/>
</dbReference>
<evidence type="ECO:0000256" key="15">
    <source>
        <dbReference type="SAM" id="Coils"/>
    </source>
</evidence>
<keyword evidence="3 13" id="KW-1003">Cell membrane</keyword>
<dbReference type="PANTHER" id="PTHR33445:SF1">
    <property type="entry name" value="ATP SYNTHASE SUBUNIT B"/>
    <property type="match status" value="1"/>
</dbReference>
<comment type="function">
    <text evidence="11 13">F(1)F(0) ATP synthase produces ATP from ADP in the presence of a proton or sodium gradient. F-type ATPases consist of two structural domains, F(1) containing the extramembraneous catalytic core and F(0) containing the membrane proton channel, linked together by a central stalk and a peripheral stalk. During catalysis, ATP synthesis in the catalytic domain of F(1) is coupled via a rotary mechanism of the central stalk subunits to proton translocation.</text>
</comment>
<keyword evidence="8 13" id="KW-0406">Ion transport</keyword>
<keyword evidence="6 13" id="KW-0375">Hydrogen ion transport</keyword>
<organism evidence="16 17">
    <name type="scientific">Vagococcus lutrae</name>
    <dbReference type="NCBI Taxonomy" id="81947"/>
    <lineage>
        <taxon>Bacteria</taxon>
        <taxon>Bacillati</taxon>
        <taxon>Bacillota</taxon>
        <taxon>Bacilli</taxon>
        <taxon>Lactobacillales</taxon>
        <taxon>Enterococcaceae</taxon>
        <taxon>Vagococcus</taxon>
    </lineage>
</organism>
<dbReference type="RefSeq" id="WP_222318500.1">
    <property type="nucleotide sequence ID" value="NZ_CP081833.1"/>
</dbReference>
<evidence type="ECO:0000256" key="9">
    <source>
        <dbReference type="ARBA" id="ARBA00023136"/>
    </source>
</evidence>
<evidence type="ECO:0000256" key="10">
    <source>
        <dbReference type="ARBA" id="ARBA00023310"/>
    </source>
</evidence>
<dbReference type="Pfam" id="PF00430">
    <property type="entry name" value="ATP-synt_B"/>
    <property type="match status" value="1"/>
</dbReference>
<keyword evidence="15" id="KW-0175">Coiled coil</keyword>
<evidence type="ECO:0000313" key="17">
    <source>
        <dbReference type="Proteomes" id="UP001179600"/>
    </source>
</evidence>
<dbReference type="CDD" id="cd06503">
    <property type="entry name" value="ATP-synt_Fo_b"/>
    <property type="match status" value="1"/>
</dbReference>
<evidence type="ECO:0000256" key="3">
    <source>
        <dbReference type="ARBA" id="ARBA00022475"/>
    </source>
</evidence>
<dbReference type="NCBIfam" id="TIGR01144">
    <property type="entry name" value="ATP_synt_b"/>
    <property type="match status" value="1"/>
</dbReference>
<dbReference type="SUPFAM" id="SSF81573">
    <property type="entry name" value="F1F0 ATP synthase subunit B, membrane domain"/>
    <property type="match status" value="1"/>
</dbReference>
<dbReference type="GO" id="GO:0045259">
    <property type="term" value="C:proton-transporting ATP synthase complex"/>
    <property type="evidence" value="ECO:0007669"/>
    <property type="project" value="UniProtKB-KW"/>
</dbReference>
<dbReference type="GO" id="GO:0046933">
    <property type="term" value="F:proton-transporting ATP synthase activity, rotational mechanism"/>
    <property type="evidence" value="ECO:0007669"/>
    <property type="project" value="UniProtKB-UniRule"/>
</dbReference>
<evidence type="ECO:0000256" key="4">
    <source>
        <dbReference type="ARBA" id="ARBA00022547"/>
    </source>
</evidence>
<feature type="transmembrane region" description="Helical" evidence="13">
    <location>
        <begin position="6"/>
        <end position="32"/>
    </location>
</feature>
<name>A0AAF0BHI9_9ENTE</name>
<proteinExistence type="inferred from homology"/>
<sequence>MTDYLVIASAANTTITTMAFVTLSFIILMLLIKKFAWGPITDMLHERETKIANDIDNAEASRKRAAELVKEHEETLAKSRAEAAAIVKNAKETAELNADAIIKEAHEDMKRYREQGKKELELERTKLIESARKEVADLSISIAEKILKKELDDSTHRELIDSYIEGLGARDED</sequence>
<accession>A0AAF0BHI9</accession>
<comment type="subunit">
    <text evidence="13">F-type ATPases have 2 components, F(1) - the catalytic core - and F(0) - the membrane proton channel. F(1) has five subunits: alpha(3), beta(3), gamma(1), delta(1), epsilon(1). F(0) has three main subunits: a(1), b(2) and c(10-14). The alpha and beta chains form an alternating ring which encloses part of the gamma chain. F(1) is attached to F(0) by a central stalk formed by the gamma and epsilon chains, while a peripheral stalk is formed by the delta and b chains.</text>
</comment>
<protein>
    <recommendedName>
        <fullName evidence="13">ATP synthase subunit b</fullName>
    </recommendedName>
    <alternativeName>
        <fullName evidence="13">ATP synthase F(0) sector subunit b</fullName>
    </alternativeName>
    <alternativeName>
        <fullName evidence="13">ATPase subunit I</fullName>
    </alternativeName>
    <alternativeName>
        <fullName evidence="13">F-type ATPase subunit b</fullName>
        <shortName evidence="13">F-ATPase subunit b</shortName>
    </alternativeName>
</protein>
<evidence type="ECO:0000256" key="5">
    <source>
        <dbReference type="ARBA" id="ARBA00022692"/>
    </source>
</evidence>
<evidence type="ECO:0000313" key="16">
    <source>
        <dbReference type="EMBL" id="WCG22490.1"/>
    </source>
</evidence>
<keyword evidence="7 13" id="KW-1133">Transmembrane helix</keyword>
<comment type="subcellular location">
    <subcellularLocation>
        <location evidence="13">Cell membrane</location>
        <topology evidence="13">Single-pass membrane protein</topology>
    </subcellularLocation>
    <subcellularLocation>
        <location evidence="12">Endomembrane system</location>
        <topology evidence="12">Single-pass membrane protein</topology>
    </subcellularLocation>
</comment>
<dbReference type="GO" id="GO:0005886">
    <property type="term" value="C:plasma membrane"/>
    <property type="evidence" value="ECO:0007669"/>
    <property type="project" value="UniProtKB-SubCell"/>
</dbReference>
<dbReference type="EMBL" id="CP116507">
    <property type="protein sequence ID" value="WCG22490.1"/>
    <property type="molecule type" value="Genomic_DNA"/>
</dbReference>
<evidence type="ECO:0000256" key="8">
    <source>
        <dbReference type="ARBA" id="ARBA00023065"/>
    </source>
</evidence>
<gene>
    <name evidence="13 16" type="primary">atpF</name>
    <name evidence="16" type="ORF">PML95_08855</name>
</gene>
<evidence type="ECO:0000256" key="1">
    <source>
        <dbReference type="ARBA" id="ARBA00005513"/>
    </source>
</evidence>
<keyword evidence="4 13" id="KW-0138">CF(0)</keyword>
<dbReference type="HAMAP" id="MF_01398">
    <property type="entry name" value="ATP_synth_b_bprime"/>
    <property type="match status" value="1"/>
</dbReference>
<dbReference type="PANTHER" id="PTHR33445">
    <property type="entry name" value="ATP SYNTHASE SUBUNIT B', CHLOROPLASTIC"/>
    <property type="match status" value="1"/>
</dbReference>
<evidence type="ECO:0000256" key="13">
    <source>
        <dbReference type="HAMAP-Rule" id="MF_01398"/>
    </source>
</evidence>
<dbReference type="InterPro" id="IPR028987">
    <property type="entry name" value="ATP_synth_B-like_membr_sf"/>
</dbReference>
<comment type="similarity">
    <text evidence="1 13 14">Belongs to the ATPase B chain family.</text>
</comment>
<dbReference type="Gene3D" id="6.10.250.1580">
    <property type="match status" value="1"/>
</dbReference>
<keyword evidence="5 13" id="KW-0812">Transmembrane</keyword>
<dbReference type="InterPro" id="IPR005864">
    <property type="entry name" value="ATP_synth_F0_bsu_bac"/>
</dbReference>
<dbReference type="InterPro" id="IPR002146">
    <property type="entry name" value="ATP_synth_b/b'su_bac/chlpt"/>
</dbReference>
<comment type="function">
    <text evidence="13">Component of the F(0) channel, it forms part of the peripheral stalk, linking F(1) to F(0).</text>
</comment>
<evidence type="ECO:0000256" key="2">
    <source>
        <dbReference type="ARBA" id="ARBA00022448"/>
    </source>
</evidence>
<keyword evidence="9 13" id="KW-0472">Membrane</keyword>
<evidence type="ECO:0000256" key="14">
    <source>
        <dbReference type="RuleBase" id="RU003848"/>
    </source>
</evidence>
<evidence type="ECO:0000256" key="7">
    <source>
        <dbReference type="ARBA" id="ARBA00022989"/>
    </source>
</evidence>
<dbReference type="InterPro" id="IPR050059">
    <property type="entry name" value="ATP_synthase_B_chain"/>
</dbReference>
<keyword evidence="2 13" id="KW-0813">Transport</keyword>
<evidence type="ECO:0000256" key="12">
    <source>
        <dbReference type="ARBA" id="ARBA00037847"/>
    </source>
</evidence>
<dbReference type="GO" id="GO:0012505">
    <property type="term" value="C:endomembrane system"/>
    <property type="evidence" value="ECO:0007669"/>
    <property type="project" value="UniProtKB-SubCell"/>
</dbReference>
<evidence type="ECO:0000256" key="6">
    <source>
        <dbReference type="ARBA" id="ARBA00022781"/>
    </source>
</evidence>
<keyword evidence="10 13" id="KW-0066">ATP synthesis</keyword>
<reference evidence="16" key="1">
    <citation type="submission" date="2023-01" db="EMBL/GenBank/DDBJ databases">
        <title>Oxazolidinone resistance genes in florfenicol resistant enterococci from beef cattle and veal calves at slaughter.</title>
        <authorList>
            <person name="Biggel M."/>
        </authorList>
    </citation>
    <scope>NUCLEOTIDE SEQUENCE</scope>
    <source>
        <strain evidence="16">K204-1</strain>
    </source>
</reference>
<dbReference type="AlphaFoldDB" id="A0AAF0BHI9"/>
<dbReference type="GO" id="GO:0046961">
    <property type="term" value="F:proton-transporting ATPase activity, rotational mechanism"/>
    <property type="evidence" value="ECO:0007669"/>
    <property type="project" value="TreeGrafter"/>
</dbReference>
<evidence type="ECO:0000256" key="11">
    <source>
        <dbReference type="ARBA" id="ARBA00025198"/>
    </source>
</evidence>
<feature type="coiled-coil region" evidence="15">
    <location>
        <begin position="55"/>
        <end position="89"/>
    </location>
</feature>